<reference evidence="4" key="1">
    <citation type="journal article" date="2019" name="Int. J. Syst. Evol. Microbiol.">
        <title>The Global Catalogue of Microorganisms (GCM) 10K type strain sequencing project: providing services to taxonomists for standard genome sequencing and annotation.</title>
        <authorList>
            <consortium name="The Broad Institute Genomics Platform"/>
            <consortium name="The Broad Institute Genome Sequencing Center for Infectious Disease"/>
            <person name="Wu L."/>
            <person name="Ma J."/>
        </authorList>
    </citation>
    <scope>NUCLEOTIDE SEQUENCE [LARGE SCALE GENOMIC DNA]</scope>
    <source>
        <strain evidence="4">CCUG 51308</strain>
    </source>
</reference>
<feature type="region of interest" description="Disordered" evidence="1">
    <location>
        <begin position="103"/>
        <end position="169"/>
    </location>
</feature>
<evidence type="ECO:0000313" key="4">
    <source>
        <dbReference type="Proteomes" id="UP001596492"/>
    </source>
</evidence>
<organism evidence="3 4">
    <name type="scientific">Hirschia litorea</name>
    <dbReference type="NCBI Taxonomy" id="1199156"/>
    <lineage>
        <taxon>Bacteria</taxon>
        <taxon>Pseudomonadati</taxon>
        <taxon>Pseudomonadota</taxon>
        <taxon>Alphaproteobacteria</taxon>
        <taxon>Hyphomonadales</taxon>
        <taxon>Hyphomonadaceae</taxon>
        <taxon>Hirschia</taxon>
    </lineage>
</organism>
<keyword evidence="2" id="KW-0812">Transmembrane</keyword>
<feature type="compositionally biased region" description="Polar residues" evidence="1">
    <location>
        <begin position="133"/>
        <end position="157"/>
    </location>
</feature>
<evidence type="ECO:0000313" key="3">
    <source>
        <dbReference type="EMBL" id="MFC7292511.1"/>
    </source>
</evidence>
<dbReference type="RefSeq" id="WP_382167996.1">
    <property type="nucleotide sequence ID" value="NZ_JBHTBR010000005.1"/>
</dbReference>
<dbReference type="EMBL" id="JBHTBR010000005">
    <property type="protein sequence ID" value="MFC7292511.1"/>
    <property type="molecule type" value="Genomic_DNA"/>
</dbReference>
<protein>
    <submittedName>
        <fullName evidence="3">Uncharacterized protein</fullName>
    </submittedName>
</protein>
<evidence type="ECO:0000256" key="2">
    <source>
        <dbReference type="SAM" id="Phobius"/>
    </source>
</evidence>
<sequence>MRGPLDPEQLLSPGMLKSANTLLTVCLAALAAMGLLRALWSLLTWNPFTAIFQAGLAIAIPLSLWMIVRLLSESLAAQHNLNERITLLNETLWSDEDEELWEEMDVSLHEDANEDDSYSSAATEESDVKNETVESTSPTETAQTSNSDEKLTTTSDEAPNAPEENKTNQ</sequence>
<accession>A0ABW2INQ1</accession>
<comment type="caution">
    <text evidence="3">The sequence shown here is derived from an EMBL/GenBank/DDBJ whole genome shotgun (WGS) entry which is preliminary data.</text>
</comment>
<evidence type="ECO:0000256" key="1">
    <source>
        <dbReference type="SAM" id="MobiDB-lite"/>
    </source>
</evidence>
<gene>
    <name evidence="3" type="ORF">ACFQS8_12845</name>
</gene>
<keyword evidence="4" id="KW-1185">Reference proteome</keyword>
<keyword evidence="2" id="KW-0472">Membrane</keyword>
<dbReference type="Proteomes" id="UP001596492">
    <property type="component" value="Unassembled WGS sequence"/>
</dbReference>
<proteinExistence type="predicted"/>
<feature type="transmembrane region" description="Helical" evidence="2">
    <location>
        <begin position="48"/>
        <end position="68"/>
    </location>
</feature>
<name>A0ABW2INQ1_9PROT</name>
<feature type="transmembrane region" description="Helical" evidence="2">
    <location>
        <begin position="21"/>
        <end position="42"/>
    </location>
</feature>
<keyword evidence="2" id="KW-1133">Transmembrane helix</keyword>